<evidence type="ECO:0000256" key="1">
    <source>
        <dbReference type="ARBA" id="ARBA00022490"/>
    </source>
</evidence>
<dbReference type="InterPro" id="IPR023620">
    <property type="entry name" value="SmpB"/>
</dbReference>
<organism evidence="4 5">
    <name type="scientific">Sneathia sanguinegens</name>
    <dbReference type="NCBI Taxonomy" id="40543"/>
    <lineage>
        <taxon>Bacteria</taxon>
        <taxon>Fusobacteriati</taxon>
        <taxon>Fusobacteriota</taxon>
        <taxon>Fusobacteriia</taxon>
        <taxon>Fusobacteriales</taxon>
        <taxon>Leptotrichiaceae</taxon>
        <taxon>Sneathia</taxon>
    </lineage>
</organism>
<proteinExistence type="inferred from homology"/>
<gene>
    <name evidence="3 4" type="primary">smpB</name>
    <name evidence="4" type="ORF">QQA45_05045</name>
</gene>
<evidence type="ECO:0000256" key="2">
    <source>
        <dbReference type="ARBA" id="ARBA00022884"/>
    </source>
</evidence>
<protein>
    <recommendedName>
        <fullName evidence="3">SsrA-binding protein</fullName>
    </recommendedName>
    <alternativeName>
        <fullName evidence="3">Small protein B</fullName>
    </alternativeName>
</protein>
<name>A0ABT7HK43_9FUSO</name>
<dbReference type="Proteomes" id="UP001225134">
    <property type="component" value="Unassembled WGS sequence"/>
</dbReference>
<dbReference type="PANTHER" id="PTHR30308">
    <property type="entry name" value="TMRNA-BINDING COMPONENT OF TRANS-TRANSLATION TAGGING COMPLEX"/>
    <property type="match status" value="1"/>
</dbReference>
<evidence type="ECO:0000313" key="4">
    <source>
        <dbReference type="EMBL" id="MDK9580881.1"/>
    </source>
</evidence>
<evidence type="ECO:0000256" key="3">
    <source>
        <dbReference type="HAMAP-Rule" id="MF_00023"/>
    </source>
</evidence>
<dbReference type="PANTHER" id="PTHR30308:SF2">
    <property type="entry name" value="SSRA-BINDING PROTEIN"/>
    <property type="match status" value="1"/>
</dbReference>
<dbReference type="InterPro" id="IPR000037">
    <property type="entry name" value="SsrA-bd_prot"/>
</dbReference>
<comment type="function">
    <text evidence="3">Required for rescue of stalled ribosomes mediated by trans-translation. Binds to transfer-messenger RNA (tmRNA), required for stable association of tmRNA with ribosomes. tmRNA and SmpB together mimic tRNA shape, replacing the anticodon stem-loop with SmpB. tmRNA is encoded by the ssrA gene; the 2 termini fold to resemble tRNA(Ala) and it encodes a 'tag peptide', a short internal open reading frame. During trans-translation Ala-aminoacylated tmRNA acts like a tRNA, entering the A-site of stalled ribosomes, displacing the stalled mRNA. The ribosome then switches to translate the ORF on the tmRNA; the nascent peptide is terminated with the 'tag peptide' encoded by the tmRNA and targeted for degradation. The ribosome is freed to recommence translation, which seems to be the essential function of trans-translation.</text>
</comment>
<reference evidence="4 5" key="1">
    <citation type="submission" date="2023-06" db="EMBL/GenBank/DDBJ databases">
        <title>Antibody response to the Sneathia vaginalis cytopathogenic toxin A during pregnancy.</title>
        <authorList>
            <person name="Mccoy Z.T."/>
            <person name="Serrano M.G."/>
            <person name="Spaine K."/>
            <person name="Edwards D.J."/>
            <person name="Buck G.A."/>
            <person name="Jefferson K."/>
        </authorList>
    </citation>
    <scope>NUCLEOTIDE SEQUENCE [LARGE SCALE GENOMIC DNA]</scope>
    <source>
        <strain evidence="4 5">CCUG 42621</strain>
    </source>
</reference>
<dbReference type="EMBL" id="JASSPP010000007">
    <property type="protein sequence ID" value="MDK9580881.1"/>
    <property type="molecule type" value="Genomic_DNA"/>
</dbReference>
<dbReference type="PROSITE" id="PS01317">
    <property type="entry name" value="SSRP"/>
    <property type="match status" value="1"/>
</dbReference>
<dbReference type="CDD" id="cd09294">
    <property type="entry name" value="SmpB"/>
    <property type="match status" value="1"/>
</dbReference>
<dbReference type="NCBIfam" id="TIGR00086">
    <property type="entry name" value="smpB"/>
    <property type="match status" value="1"/>
</dbReference>
<dbReference type="InterPro" id="IPR020081">
    <property type="entry name" value="SsrA-bd_prot_CS"/>
</dbReference>
<dbReference type="NCBIfam" id="NF003843">
    <property type="entry name" value="PRK05422.1"/>
    <property type="match status" value="1"/>
</dbReference>
<dbReference type="RefSeq" id="WP_285153128.1">
    <property type="nucleotide sequence ID" value="NZ_JASSPP010000007.1"/>
</dbReference>
<dbReference type="Pfam" id="PF01668">
    <property type="entry name" value="SmpB"/>
    <property type="match status" value="1"/>
</dbReference>
<evidence type="ECO:0000313" key="5">
    <source>
        <dbReference type="Proteomes" id="UP001225134"/>
    </source>
</evidence>
<comment type="caution">
    <text evidence="4">The sequence shown here is derived from an EMBL/GenBank/DDBJ whole genome shotgun (WGS) entry which is preliminary data.</text>
</comment>
<dbReference type="Gene3D" id="2.40.280.10">
    <property type="match status" value="1"/>
</dbReference>
<sequence length="144" mass="16865">MVIARNKKANFDYFILDKYECGIALEGNEVKSIRAGKVSIKESYVKIMHSELYILNMHIKAYEFSNVNFKIDETRTRKLLVHKKEIRKLKEKIQEKGLTLVPLSVYTNGKYIKIEIVLAKGKKNYDKRETLKQKAILLDLKSRN</sequence>
<keyword evidence="2 3" id="KW-0694">RNA-binding</keyword>
<accession>A0ABT7HK43</accession>
<dbReference type="HAMAP" id="MF_00023">
    <property type="entry name" value="SmpB"/>
    <property type="match status" value="1"/>
</dbReference>
<comment type="similarity">
    <text evidence="3">Belongs to the SmpB family.</text>
</comment>
<keyword evidence="1 3" id="KW-0963">Cytoplasm</keyword>
<dbReference type="SUPFAM" id="SSF74982">
    <property type="entry name" value="Small protein B (SmpB)"/>
    <property type="match status" value="1"/>
</dbReference>
<keyword evidence="5" id="KW-1185">Reference proteome</keyword>
<comment type="subcellular location">
    <subcellularLocation>
        <location evidence="3">Cytoplasm</location>
    </subcellularLocation>
    <text evidence="3">The tmRNA-SmpB complex associates with stalled 70S ribosomes.</text>
</comment>